<keyword evidence="3" id="KW-0964">Secreted</keyword>
<dbReference type="AlphaFoldDB" id="A0ABD6EUS5"/>
<protein>
    <recommendedName>
        <fullName evidence="8">Transthyretin-like protein 5</fullName>
    </recommendedName>
</protein>
<name>A0ABD6EUS5_9BILA</name>
<evidence type="ECO:0000256" key="1">
    <source>
        <dbReference type="ARBA" id="ARBA00004613"/>
    </source>
</evidence>
<dbReference type="GO" id="GO:0005576">
    <property type="term" value="C:extracellular region"/>
    <property type="evidence" value="ECO:0007669"/>
    <property type="project" value="UniProtKB-SubCell"/>
</dbReference>
<evidence type="ECO:0000313" key="6">
    <source>
        <dbReference type="EMBL" id="MFH4980317.1"/>
    </source>
</evidence>
<evidence type="ECO:0000256" key="5">
    <source>
        <dbReference type="SAM" id="SignalP"/>
    </source>
</evidence>
<keyword evidence="7" id="KW-1185">Reference proteome</keyword>
<dbReference type="PANTHER" id="PTHR21700">
    <property type="entry name" value="TRANSTHYRETIN-LIKE FAMILY PROTEIN-RELATED"/>
    <property type="match status" value="1"/>
</dbReference>
<evidence type="ECO:0000313" key="7">
    <source>
        <dbReference type="Proteomes" id="UP001608902"/>
    </source>
</evidence>
<feature type="signal peptide" evidence="5">
    <location>
        <begin position="1"/>
        <end position="17"/>
    </location>
</feature>
<evidence type="ECO:0000256" key="2">
    <source>
        <dbReference type="ARBA" id="ARBA00010112"/>
    </source>
</evidence>
<evidence type="ECO:0000256" key="3">
    <source>
        <dbReference type="ARBA" id="ARBA00022525"/>
    </source>
</evidence>
<accession>A0ABD6EUS5</accession>
<dbReference type="Proteomes" id="UP001608902">
    <property type="component" value="Unassembled WGS sequence"/>
</dbReference>
<dbReference type="Gene3D" id="2.60.40.3330">
    <property type="match status" value="1"/>
</dbReference>
<dbReference type="PANTHER" id="PTHR21700:SF3">
    <property type="entry name" value="TRANSTHYRETIN-LIKE PROTEIN 5"/>
    <property type="match status" value="1"/>
</dbReference>
<proteinExistence type="inferred from homology"/>
<dbReference type="Pfam" id="PF01060">
    <property type="entry name" value="TTR-52"/>
    <property type="match status" value="1"/>
</dbReference>
<sequence length="145" mass="16143">MLVTLLLLTVCISGSMAALGGMVGRAQAAGVRGILHCNGKPEPDVLVKLYDDDRGLDFDDLMGETYTDAHGQFEVNGYNSEISDIDPKFNVYHDCNDWWWPCQRKFSIMIPDEYISSGTIPKRIYDAGVIELSGTYPGESRDCFH</sequence>
<evidence type="ECO:0000256" key="4">
    <source>
        <dbReference type="ARBA" id="ARBA00022729"/>
    </source>
</evidence>
<gene>
    <name evidence="6" type="ORF">AB6A40_007026</name>
</gene>
<comment type="caution">
    <text evidence="6">The sequence shown here is derived from an EMBL/GenBank/DDBJ whole genome shotgun (WGS) entry which is preliminary data.</text>
</comment>
<comment type="similarity">
    <text evidence="2">Belongs to the nematode transthyretin-like family.</text>
</comment>
<evidence type="ECO:0008006" key="8">
    <source>
        <dbReference type="Google" id="ProtNLM"/>
    </source>
</evidence>
<organism evidence="6 7">
    <name type="scientific">Gnathostoma spinigerum</name>
    <dbReference type="NCBI Taxonomy" id="75299"/>
    <lineage>
        <taxon>Eukaryota</taxon>
        <taxon>Metazoa</taxon>
        <taxon>Ecdysozoa</taxon>
        <taxon>Nematoda</taxon>
        <taxon>Chromadorea</taxon>
        <taxon>Rhabditida</taxon>
        <taxon>Spirurina</taxon>
        <taxon>Gnathostomatomorpha</taxon>
        <taxon>Gnathostomatoidea</taxon>
        <taxon>Gnathostomatidae</taxon>
        <taxon>Gnathostoma</taxon>
    </lineage>
</organism>
<reference evidence="6 7" key="1">
    <citation type="submission" date="2024-08" db="EMBL/GenBank/DDBJ databases">
        <title>Gnathostoma spinigerum genome.</title>
        <authorList>
            <person name="Gonzalez-Bertolin B."/>
            <person name="Monzon S."/>
            <person name="Zaballos A."/>
            <person name="Jimenez P."/>
            <person name="Dekumyoy P."/>
            <person name="Varona S."/>
            <person name="Cuesta I."/>
            <person name="Sumanam S."/>
            <person name="Adisakwattana P."/>
            <person name="Gasser R.B."/>
            <person name="Hernandez-Gonzalez A."/>
            <person name="Young N.D."/>
            <person name="Perteguer M.J."/>
        </authorList>
    </citation>
    <scope>NUCLEOTIDE SEQUENCE [LARGE SCALE GENOMIC DNA]</scope>
    <source>
        <strain evidence="6">AL3</strain>
        <tissue evidence="6">Liver</tissue>
    </source>
</reference>
<feature type="chain" id="PRO_5044884256" description="Transthyretin-like protein 5" evidence="5">
    <location>
        <begin position="18"/>
        <end position="145"/>
    </location>
</feature>
<dbReference type="InterPro" id="IPR001534">
    <property type="entry name" value="Transthyretin-like"/>
</dbReference>
<dbReference type="EMBL" id="JBGFUD010005390">
    <property type="protein sequence ID" value="MFH4980317.1"/>
    <property type="molecule type" value="Genomic_DNA"/>
</dbReference>
<dbReference type="InterPro" id="IPR038479">
    <property type="entry name" value="Transthyretin-like_sf"/>
</dbReference>
<comment type="subcellular location">
    <subcellularLocation>
        <location evidence="1">Secreted</location>
    </subcellularLocation>
</comment>
<keyword evidence="4 5" id="KW-0732">Signal</keyword>